<sequence>MLTRQPPAPWLCAETGGITVSGGHEASSLTCLSSDEPPSAPDSVSKRRRLCFQDPVAAGGQRLQAPAVRAAAHLEERSGPGGGGRGEKRKEAPGASETKRVRPGTREEPGERREKRDHRSFALFFFLLSFLSISSSTPT</sequence>
<accession>A0A9N7TXU8</accession>
<evidence type="ECO:0000313" key="2">
    <source>
        <dbReference type="EMBL" id="CAB1420802.1"/>
    </source>
</evidence>
<dbReference type="AlphaFoldDB" id="A0A9N7TXU8"/>
<name>A0A9N7TXU8_PLEPL</name>
<protein>
    <submittedName>
        <fullName evidence="2">Uncharacterized protein</fullName>
    </submittedName>
</protein>
<dbReference type="Proteomes" id="UP001153269">
    <property type="component" value="Unassembled WGS sequence"/>
</dbReference>
<feature type="compositionally biased region" description="Basic and acidic residues" evidence="1">
    <location>
        <begin position="85"/>
        <end position="115"/>
    </location>
</feature>
<reference evidence="2" key="1">
    <citation type="submission" date="2020-03" db="EMBL/GenBank/DDBJ databases">
        <authorList>
            <person name="Weist P."/>
        </authorList>
    </citation>
    <scope>NUCLEOTIDE SEQUENCE</scope>
</reference>
<comment type="caution">
    <text evidence="2">The sequence shown here is derived from an EMBL/GenBank/DDBJ whole genome shotgun (WGS) entry which is preliminary data.</text>
</comment>
<gene>
    <name evidence="2" type="ORF">PLEPLA_LOCUS8679</name>
</gene>
<organism evidence="2 3">
    <name type="scientific">Pleuronectes platessa</name>
    <name type="common">European plaice</name>
    <dbReference type="NCBI Taxonomy" id="8262"/>
    <lineage>
        <taxon>Eukaryota</taxon>
        <taxon>Metazoa</taxon>
        <taxon>Chordata</taxon>
        <taxon>Craniata</taxon>
        <taxon>Vertebrata</taxon>
        <taxon>Euteleostomi</taxon>
        <taxon>Actinopterygii</taxon>
        <taxon>Neopterygii</taxon>
        <taxon>Teleostei</taxon>
        <taxon>Neoteleostei</taxon>
        <taxon>Acanthomorphata</taxon>
        <taxon>Carangaria</taxon>
        <taxon>Pleuronectiformes</taxon>
        <taxon>Pleuronectoidei</taxon>
        <taxon>Pleuronectidae</taxon>
        <taxon>Pleuronectes</taxon>
    </lineage>
</organism>
<feature type="region of interest" description="Disordered" evidence="1">
    <location>
        <begin position="1"/>
        <end position="46"/>
    </location>
</feature>
<proteinExistence type="predicted"/>
<keyword evidence="3" id="KW-1185">Reference proteome</keyword>
<evidence type="ECO:0000313" key="3">
    <source>
        <dbReference type="Proteomes" id="UP001153269"/>
    </source>
</evidence>
<evidence type="ECO:0000256" key="1">
    <source>
        <dbReference type="SAM" id="MobiDB-lite"/>
    </source>
</evidence>
<feature type="region of interest" description="Disordered" evidence="1">
    <location>
        <begin position="61"/>
        <end position="115"/>
    </location>
</feature>
<dbReference type="EMBL" id="CADEAL010000481">
    <property type="protein sequence ID" value="CAB1420802.1"/>
    <property type="molecule type" value="Genomic_DNA"/>
</dbReference>